<evidence type="ECO:0000313" key="5">
    <source>
        <dbReference type="EMBL" id="QEG38913.1"/>
    </source>
</evidence>
<protein>
    <submittedName>
        <fullName evidence="5">Putative ABC transporter ATP-binding protein YlmA</fullName>
        <ecNumber evidence="5">3.6.3.-</ecNumber>
    </submittedName>
</protein>
<evidence type="ECO:0000259" key="4">
    <source>
        <dbReference type="PROSITE" id="PS50893"/>
    </source>
</evidence>
<organism evidence="5 6">
    <name type="scientific">Roseimaritima ulvae</name>
    <dbReference type="NCBI Taxonomy" id="980254"/>
    <lineage>
        <taxon>Bacteria</taxon>
        <taxon>Pseudomonadati</taxon>
        <taxon>Planctomycetota</taxon>
        <taxon>Planctomycetia</taxon>
        <taxon>Pirellulales</taxon>
        <taxon>Pirellulaceae</taxon>
        <taxon>Roseimaritima</taxon>
    </lineage>
</organism>
<dbReference type="InterPro" id="IPR027417">
    <property type="entry name" value="P-loop_NTPase"/>
</dbReference>
<dbReference type="GO" id="GO:0042626">
    <property type="term" value="F:ATPase-coupled transmembrane transporter activity"/>
    <property type="evidence" value="ECO:0007669"/>
    <property type="project" value="TreeGrafter"/>
</dbReference>
<dbReference type="KEGG" id="rul:UC8_08710"/>
<dbReference type="Proteomes" id="UP000325286">
    <property type="component" value="Chromosome"/>
</dbReference>
<sequence>MQVSHSPPLLELDQVTVTRGPVRILDRLSISMPLGQHTAILGPNGSGKTSLLKLLIRQFYPSIDGEHAGDVRILGRSDWHIDELRQRLGIVSNELDHAFASGRSGRMTGLEAALSGFSGVRLKRHLKYDGESDVERARAALRRVAAEHLADRTLETMSTGERRRTLIARALVHRPAALVLDEPTTGLDIGSRAALLEQLQELADEGTTLLLVTHHIEEIIPAIEQVVFLDGGRVHSQGDTPDMLTDAALSQLFGLPLSVHRQDQHWSLRVTGS</sequence>
<keyword evidence="2" id="KW-0547">Nucleotide-binding</keyword>
<dbReference type="AlphaFoldDB" id="A0A5B9QY98"/>
<keyword evidence="1" id="KW-0813">Transport</keyword>
<dbReference type="Gene3D" id="3.40.50.300">
    <property type="entry name" value="P-loop containing nucleotide triphosphate hydrolases"/>
    <property type="match status" value="1"/>
</dbReference>
<dbReference type="GO" id="GO:0005524">
    <property type="term" value="F:ATP binding"/>
    <property type="evidence" value="ECO:0007669"/>
    <property type="project" value="UniProtKB-KW"/>
</dbReference>
<dbReference type="SUPFAM" id="SSF52540">
    <property type="entry name" value="P-loop containing nucleoside triphosphate hydrolases"/>
    <property type="match status" value="1"/>
</dbReference>
<dbReference type="PROSITE" id="PS50893">
    <property type="entry name" value="ABC_TRANSPORTER_2"/>
    <property type="match status" value="1"/>
</dbReference>
<accession>A0A5B9QY98</accession>
<dbReference type="Pfam" id="PF00005">
    <property type="entry name" value="ABC_tran"/>
    <property type="match status" value="1"/>
</dbReference>
<evidence type="ECO:0000313" key="6">
    <source>
        <dbReference type="Proteomes" id="UP000325286"/>
    </source>
</evidence>
<dbReference type="CDD" id="cd03230">
    <property type="entry name" value="ABC_DR_subfamily_A"/>
    <property type="match status" value="1"/>
</dbReference>
<dbReference type="RefSeq" id="WP_068140516.1">
    <property type="nucleotide sequence ID" value="NZ_CP042914.1"/>
</dbReference>
<gene>
    <name evidence="5" type="primary">ylmA</name>
    <name evidence="5" type="ORF">UC8_08710</name>
</gene>
<dbReference type="OrthoDB" id="9804199at2"/>
<dbReference type="InterPro" id="IPR003439">
    <property type="entry name" value="ABC_transporter-like_ATP-bd"/>
</dbReference>
<keyword evidence="6" id="KW-1185">Reference proteome</keyword>
<keyword evidence="5" id="KW-0378">Hydrolase</keyword>
<dbReference type="SMART" id="SM00382">
    <property type="entry name" value="AAA"/>
    <property type="match status" value="1"/>
</dbReference>
<keyword evidence="3 5" id="KW-0067">ATP-binding</keyword>
<dbReference type="EMBL" id="CP042914">
    <property type="protein sequence ID" value="QEG38913.1"/>
    <property type="molecule type" value="Genomic_DNA"/>
</dbReference>
<proteinExistence type="predicted"/>
<dbReference type="PANTHER" id="PTHR43553">
    <property type="entry name" value="HEAVY METAL TRANSPORTER"/>
    <property type="match status" value="1"/>
</dbReference>
<dbReference type="GO" id="GO:0016887">
    <property type="term" value="F:ATP hydrolysis activity"/>
    <property type="evidence" value="ECO:0007669"/>
    <property type="project" value="InterPro"/>
</dbReference>
<dbReference type="PANTHER" id="PTHR43553:SF3">
    <property type="entry name" value="ABC TRANSPORTER ATP-BINDING PROTEIN MODF"/>
    <property type="match status" value="1"/>
</dbReference>
<feature type="domain" description="ABC transporter" evidence="4">
    <location>
        <begin position="10"/>
        <end position="256"/>
    </location>
</feature>
<reference evidence="5 6" key="1">
    <citation type="submission" date="2019-08" db="EMBL/GenBank/DDBJ databases">
        <title>Deep-cultivation of Planctomycetes and their phenomic and genomic characterization uncovers novel biology.</title>
        <authorList>
            <person name="Wiegand S."/>
            <person name="Jogler M."/>
            <person name="Boedeker C."/>
            <person name="Pinto D."/>
            <person name="Vollmers J."/>
            <person name="Rivas-Marin E."/>
            <person name="Kohn T."/>
            <person name="Peeters S.H."/>
            <person name="Heuer A."/>
            <person name="Rast P."/>
            <person name="Oberbeckmann S."/>
            <person name="Bunk B."/>
            <person name="Jeske O."/>
            <person name="Meyerdierks A."/>
            <person name="Storesund J.E."/>
            <person name="Kallscheuer N."/>
            <person name="Luecker S."/>
            <person name="Lage O.M."/>
            <person name="Pohl T."/>
            <person name="Merkel B.J."/>
            <person name="Hornburger P."/>
            <person name="Mueller R.-W."/>
            <person name="Bruemmer F."/>
            <person name="Labrenz M."/>
            <person name="Spormann A.M."/>
            <person name="Op den Camp H."/>
            <person name="Overmann J."/>
            <person name="Amann R."/>
            <person name="Jetten M.S.M."/>
            <person name="Mascher T."/>
            <person name="Medema M.H."/>
            <person name="Devos D.P."/>
            <person name="Kaster A.-K."/>
            <person name="Ovreas L."/>
            <person name="Rohde M."/>
            <person name="Galperin M.Y."/>
            <person name="Jogler C."/>
        </authorList>
    </citation>
    <scope>NUCLEOTIDE SEQUENCE [LARGE SCALE GENOMIC DNA]</scope>
    <source>
        <strain evidence="5 6">UC8</strain>
    </source>
</reference>
<evidence type="ECO:0000256" key="3">
    <source>
        <dbReference type="ARBA" id="ARBA00022840"/>
    </source>
</evidence>
<dbReference type="GO" id="GO:0043190">
    <property type="term" value="C:ATP-binding cassette (ABC) transporter complex"/>
    <property type="evidence" value="ECO:0007669"/>
    <property type="project" value="TreeGrafter"/>
</dbReference>
<dbReference type="EC" id="3.6.3.-" evidence="5"/>
<evidence type="ECO:0000256" key="2">
    <source>
        <dbReference type="ARBA" id="ARBA00022741"/>
    </source>
</evidence>
<evidence type="ECO:0000256" key="1">
    <source>
        <dbReference type="ARBA" id="ARBA00022448"/>
    </source>
</evidence>
<dbReference type="InterPro" id="IPR050095">
    <property type="entry name" value="ECF_ABC_transporter_ATP-bd"/>
</dbReference>
<name>A0A5B9QY98_9BACT</name>
<dbReference type="InterPro" id="IPR003593">
    <property type="entry name" value="AAA+_ATPase"/>
</dbReference>